<dbReference type="InterPro" id="IPR020845">
    <property type="entry name" value="AMP-binding_CS"/>
</dbReference>
<dbReference type="AlphaFoldDB" id="A0A5D4JIE2"/>
<dbReference type="PANTHER" id="PTHR43201:SF8">
    <property type="entry name" value="ACYL-COA SYNTHETASE FAMILY MEMBER 3"/>
    <property type="match status" value="1"/>
</dbReference>
<protein>
    <submittedName>
        <fullName evidence="3">AMP-binding protein</fullName>
    </submittedName>
</protein>
<organism evidence="3 4">
    <name type="scientific">Streptomyces parvus</name>
    <dbReference type="NCBI Taxonomy" id="66428"/>
    <lineage>
        <taxon>Bacteria</taxon>
        <taxon>Bacillati</taxon>
        <taxon>Actinomycetota</taxon>
        <taxon>Actinomycetes</taxon>
        <taxon>Kitasatosporales</taxon>
        <taxon>Streptomycetaceae</taxon>
        <taxon>Streptomyces</taxon>
    </lineage>
</organism>
<dbReference type="Gene3D" id="3.40.50.12780">
    <property type="entry name" value="N-terminal domain of ligase-like"/>
    <property type="match status" value="1"/>
</dbReference>
<reference evidence="3 4" key="1">
    <citation type="submission" date="2019-08" db="EMBL/GenBank/DDBJ databases">
        <title>Draft genome for granaticin producer strain Streptomyces parvus C05.</title>
        <authorList>
            <person name="Gonzalez-Pimentel J.L."/>
        </authorList>
    </citation>
    <scope>NUCLEOTIDE SEQUENCE [LARGE SCALE GENOMIC DNA]</scope>
    <source>
        <strain evidence="3 4">C05</strain>
    </source>
</reference>
<gene>
    <name evidence="3" type="ORF">FY004_07420</name>
</gene>
<dbReference type="SUPFAM" id="SSF56801">
    <property type="entry name" value="Acetyl-CoA synthetase-like"/>
    <property type="match status" value="1"/>
</dbReference>
<evidence type="ECO:0000313" key="4">
    <source>
        <dbReference type="Proteomes" id="UP000323242"/>
    </source>
</evidence>
<keyword evidence="4" id="KW-1185">Reference proteome</keyword>
<evidence type="ECO:0000259" key="2">
    <source>
        <dbReference type="Pfam" id="PF00501"/>
    </source>
</evidence>
<evidence type="ECO:0000256" key="1">
    <source>
        <dbReference type="ARBA" id="ARBA00006432"/>
    </source>
</evidence>
<dbReference type="RefSeq" id="WP_148901884.1">
    <property type="nucleotide sequence ID" value="NZ_VSZQ01000028.1"/>
</dbReference>
<proteinExistence type="inferred from homology"/>
<dbReference type="Proteomes" id="UP000323242">
    <property type="component" value="Unassembled WGS sequence"/>
</dbReference>
<dbReference type="PANTHER" id="PTHR43201">
    <property type="entry name" value="ACYL-COA SYNTHETASE"/>
    <property type="match status" value="1"/>
</dbReference>
<evidence type="ECO:0000313" key="3">
    <source>
        <dbReference type="EMBL" id="TYR65211.1"/>
    </source>
</evidence>
<feature type="domain" description="AMP-dependent synthetase/ligase" evidence="2">
    <location>
        <begin position="26"/>
        <end position="323"/>
    </location>
</feature>
<dbReference type="PROSITE" id="PS00455">
    <property type="entry name" value="AMP_BINDING"/>
    <property type="match status" value="1"/>
</dbReference>
<dbReference type="GO" id="GO:0006631">
    <property type="term" value="P:fatty acid metabolic process"/>
    <property type="evidence" value="ECO:0007669"/>
    <property type="project" value="TreeGrafter"/>
</dbReference>
<dbReference type="GO" id="GO:0031956">
    <property type="term" value="F:medium-chain fatty acid-CoA ligase activity"/>
    <property type="evidence" value="ECO:0007669"/>
    <property type="project" value="TreeGrafter"/>
</dbReference>
<sequence>MRHASGGESDWWGAELLARHPSGAVWAEGEHAVTYGLLRTQTSRLRDLFTAHGIRSGTTVALQGTPSFSQLRSALALWSLGAQVMLIGQEIRGIELARLLDSRRPQFHVAFSGSGHGRRIFHDECEILVRRMRRGLPAATAHCLVHFTSGSTGFAKAVGRTGSSLLAELDSFRRVPGMPGAGARVLVLGPVTHSFSLVGGLLHNMHVGAVTVFAPRSARPAVLRTALRSGADTILGTTAHFTELALGDRPVRVPGLRRAVSGGERLPDRVYAGFADRYGVRIGQAYGTTESGVVAADPTGWYGPGSVGPVVPGRQVRLIGEELQVRLDHTPYLSEEPPPARFVADGAPDSPGWLCTRDRAAFDPAGGALRILGRIDPAADRGDRVHGLDHLLLADRTAGRALTRSARPRLWA</sequence>
<comment type="similarity">
    <text evidence="1">Belongs to the ATP-dependent AMP-binding enzyme family.</text>
</comment>
<dbReference type="Pfam" id="PF00501">
    <property type="entry name" value="AMP-binding"/>
    <property type="match status" value="1"/>
</dbReference>
<name>A0A5D4JIE2_9ACTN</name>
<dbReference type="EMBL" id="VSZQ01000028">
    <property type="protein sequence ID" value="TYR65211.1"/>
    <property type="molecule type" value="Genomic_DNA"/>
</dbReference>
<dbReference type="InterPro" id="IPR042099">
    <property type="entry name" value="ANL_N_sf"/>
</dbReference>
<accession>A0A5D4JIE2</accession>
<dbReference type="InterPro" id="IPR000873">
    <property type="entry name" value="AMP-dep_synth/lig_dom"/>
</dbReference>
<comment type="caution">
    <text evidence="3">The sequence shown here is derived from an EMBL/GenBank/DDBJ whole genome shotgun (WGS) entry which is preliminary data.</text>
</comment>